<evidence type="ECO:0000256" key="2">
    <source>
        <dbReference type="SAM" id="SignalP"/>
    </source>
</evidence>
<feature type="signal peptide" evidence="2">
    <location>
        <begin position="1"/>
        <end position="23"/>
    </location>
</feature>
<comment type="caution">
    <text evidence="3">The sequence shown here is derived from an EMBL/GenBank/DDBJ whole genome shotgun (WGS) entry which is preliminary data.</text>
</comment>
<reference evidence="3 4" key="1">
    <citation type="submission" date="2021-04" db="EMBL/GenBank/DDBJ databases">
        <title>Whole genome sequence of Jiella sp. KSK16Y-1.</title>
        <authorList>
            <person name="Tuo L."/>
        </authorList>
    </citation>
    <scope>NUCLEOTIDE SEQUENCE [LARGE SCALE GENOMIC DNA]</scope>
    <source>
        <strain evidence="3 4">KSK16Y-1</strain>
    </source>
</reference>
<dbReference type="InterPro" id="IPR021236">
    <property type="entry name" value="Uncharacterised_YfdX"/>
</dbReference>
<feature type="compositionally biased region" description="Polar residues" evidence="1">
    <location>
        <begin position="125"/>
        <end position="158"/>
    </location>
</feature>
<evidence type="ECO:0000313" key="3">
    <source>
        <dbReference type="EMBL" id="MBP0616637.1"/>
    </source>
</evidence>
<protein>
    <submittedName>
        <fullName evidence="3">YfdX family protein</fullName>
    </submittedName>
</protein>
<accession>A0ABS4BIP4</accession>
<keyword evidence="2" id="KW-0732">Signal</keyword>
<feature type="compositionally biased region" description="Low complexity" evidence="1">
    <location>
        <begin position="270"/>
        <end position="297"/>
    </location>
</feature>
<dbReference type="Gene3D" id="1.20.120.1940">
    <property type="entry name" value="YfdX protein domain"/>
    <property type="match status" value="1"/>
</dbReference>
<organism evidence="3 4">
    <name type="scientific">Jiella mangrovi</name>
    <dbReference type="NCBI Taxonomy" id="2821407"/>
    <lineage>
        <taxon>Bacteria</taxon>
        <taxon>Pseudomonadati</taxon>
        <taxon>Pseudomonadota</taxon>
        <taxon>Alphaproteobacteria</taxon>
        <taxon>Hyphomicrobiales</taxon>
        <taxon>Aurantimonadaceae</taxon>
        <taxon>Jiella</taxon>
    </lineage>
</organism>
<feature type="chain" id="PRO_5046699766" evidence="2">
    <location>
        <begin position="24"/>
        <end position="297"/>
    </location>
</feature>
<keyword evidence="4" id="KW-1185">Reference proteome</keyword>
<name>A0ABS4BIP4_9HYPH</name>
<dbReference type="Gene3D" id="6.10.250.2140">
    <property type="match status" value="1"/>
</dbReference>
<feature type="region of interest" description="Disordered" evidence="1">
    <location>
        <begin position="114"/>
        <end position="162"/>
    </location>
</feature>
<proteinExistence type="predicted"/>
<feature type="region of interest" description="Disordered" evidence="1">
    <location>
        <begin position="266"/>
        <end position="297"/>
    </location>
</feature>
<dbReference type="Proteomes" id="UP000678276">
    <property type="component" value="Unassembled WGS sequence"/>
</dbReference>
<sequence>MSRNAILAITLASATALASASYAASSDASTAANANGQAQTNQMTSKVDKTAERDFTKLSKKGYSAFRDLRLARLAIFDGKTKEASKLLDEAKTAMQAASKDDTQFMKAEADITPPKGAAGAASKTAMNTQGQSAGTSDDQMSTASTTGDNSDAQNPSNKPIAWLPIDGQMTVAEDFSASPEKAAAVKKANESLKKGNRKEALDTLKLAGISVEYTMVIAPLDKTQAQIKQASEDVADGKYYEANLALKKAEDAVRIDAVDVVGTPEKAAAKSSDAASTKASASASESKAMKSTNSTN</sequence>
<gene>
    <name evidence="3" type="ORF">J6595_13695</name>
</gene>
<dbReference type="EMBL" id="JAGJCF010000009">
    <property type="protein sequence ID" value="MBP0616637.1"/>
    <property type="molecule type" value="Genomic_DNA"/>
</dbReference>
<evidence type="ECO:0000313" key="4">
    <source>
        <dbReference type="Proteomes" id="UP000678276"/>
    </source>
</evidence>
<dbReference type="Pfam" id="PF10938">
    <property type="entry name" value="YfdX"/>
    <property type="match status" value="1"/>
</dbReference>
<dbReference type="RefSeq" id="WP_209595118.1">
    <property type="nucleotide sequence ID" value="NZ_JAGJCF010000009.1"/>
</dbReference>
<evidence type="ECO:0000256" key="1">
    <source>
        <dbReference type="SAM" id="MobiDB-lite"/>
    </source>
</evidence>